<dbReference type="GO" id="GO:0005549">
    <property type="term" value="F:odorant binding"/>
    <property type="evidence" value="ECO:0007669"/>
    <property type="project" value="InterPro"/>
</dbReference>
<feature type="transmembrane region" description="Helical" evidence="10">
    <location>
        <begin position="40"/>
        <end position="62"/>
    </location>
</feature>
<keyword evidence="12" id="KW-1185">Reference proteome</keyword>
<keyword evidence="9 10" id="KW-0807">Transducer</keyword>
<organism evidence="11 12">
    <name type="scientific">Chironomus riparius</name>
    <dbReference type="NCBI Taxonomy" id="315576"/>
    <lineage>
        <taxon>Eukaryota</taxon>
        <taxon>Metazoa</taxon>
        <taxon>Ecdysozoa</taxon>
        <taxon>Arthropoda</taxon>
        <taxon>Hexapoda</taxon>
        <taxon>Insecta</taxon>
        <taxon>Pterygota</taxon>
        <taxon>Neoptera</taxon>
        <taxon>Endopterygota</taxon>
        <taxon>Diptera</taxon>
        <taxon>Nematocera</taxon>
        <taxon>Chironomoidea</taxon>
        <taxon>Chironomidae</taxon>
        <taxon>Chironominae</taxon>
        <taxon>Chironomus</taxon>
    </lineage>
</organism>
<evidence type="ECO:0000256" key="6">
    <source>
        <dbReference type="ARBA" id="ARBA00022989"/>
    </source>
</evidence>
<evidence type="ECO:0000256" key="3">
    <source>
        <dbReference type="ARBA" id="ARBA00022606"/>
    </source>
</evidence>
<feature type="transmembrane region" description="Helical" evidence="10">
    <location>
        <begin position="74"/>
        <end position="92"/>
    </location>
</feature>
<evidence type="ECO:0000256" key="7">
    <source>
        <dbReference type="ARBA" id="ARBA00023136"/>
    </source>
</evidence>
<comment type="subcellular location">
    <subcellularLocation>
        <location evidence="1 10">Cell membrane</location>
        <topology evidence="1 10">Multi-pass membrane protein</topology>
    </subcellularLocation>
</comment>
<dbReference type="PANTHER" id="PTHR21137">
    <property type="entry name" value="ODORANT RECEPTOR"/>
    <property type="match status" value="1"/>
</dbReference>
<keyword evidence="2" id="KW-1003">Cell membrane</keyword>
<sequence>MDQDFVLKITKQYFYTAGFYLMPFKPSNRSGYLKMVLKKIQFVFGIGSILTAASLCALYIYFNLSDMKNIFEGLSNINLLTITAFKALIIWWKHEPILEVLRKLKLENDEKRSKKYLKGSLKFFHPYQKFSFILFATTLIGFVLASIVRNFSLGPDEKSLIYKIYLPFDYQPMVIYIITQIWSEFVGFSCAFLQVACDGLFFGILIMLSSEFNELSDVLINLDYKKDHLQLRNCAIKHQELLQINKEIEAIFSLSTFLTFVDSSLTICFATLECFIGQEEWLKYVTFVLYAAIILNHIFFYCFFCQQLHDANSNIGEQIIMGNWYESNDKRVLTSVHLILMKSQQIVKLTALNFTVITINSFSNTMRTEVQQVRIIDNLLLLQESSKWVL</sequence>
<evidence type="ECO:0000313" key="11">
    <source>
        <dbReference type="EMBL" id="CAG9807716.1"/>
    </source>
</evidence>
<comment type="similarity">
    <text evidence="10">Belongs to the insect chemoreceptor superfamily. Heteromeric odorant receptor channel (TC 1.A.69) family.</text>
</comment>
<feature type="transmembrane region" description="Helical" evidence="10">
    <location>
        <begin position="185"/>
        <end position="208"/>
    </location>
</feature>
<dbReference type="GO" id="GO:0007165">
    <property type="term" value="P:signal transduction"/>
    <property type="evidence" value="ECO:0007669"/>
    <property type="project" value="UniProtKB-KW"/>
</dbReference>
<evidence type="ECO:0000256" key="9">
    <source>
        <dbReference type="ARBA" id="ARBA00023224"/>
    </source>
</evidence>
<feature type="transmembrane region" description="Helical" evidence="10">
    <location>
        <begin position="130"/>
        <end position="148"/>
    </location>
</feature>
<dbReference type="Proteomes" id="UP001153620">
    <property type="component" value="Chromosome 3"/>
</dbReference>
<keyword evidence="3 10" id="KW-0716">Sensory transduction</keyword>
<dbReference type="OrthoDB" id="6617147at2759"/>
<accession>A0A9N9RYJ4</accession>
<reference evidence="11" key="2">
    <citation type="submission" date="2022-10" db="EMBL/GenBank/DDBJ databases">
        <authorList>
            <consortium name="ENA_rothamsted_submissions"/>
            <consortium name="culmorum"/>
            <person name="King R."/>
        </authorList>
    </citation>
    <scope>NUCLEOTIDE SEQUENCE</scope>
</reference>
<dbReference type="InterPro" id="IPR004117">
    <property type="entry name" value="7tm6_olfct_rcpt"/>
</dbReference>
<evidence type="ECO:0000256" key="8">
    <source>
        <dbReference type="ARBA" id="ARBA00023170"/>
    </source>
</evidence>
<proteinExistence type="inferred from homology"/>
<feature type="transmembrane region" description="Helical" evidence="10">
    <location>
        <begin position="284"/>
        <end position="304"/>
    </location>
</feature>
<evidence type="ECO:0000256" key="2">
    <source>
        <dbReference type="ARBA" id="ARBA00022475"/>
    </source>
</evidence>
<evidence type="ECO:0000256" key="4">
    <source>
        <dbReference type="ARBA" id="ARBA00022692"/>
    </source>
</evidence>
<protein>
    <recommendedName>
        <fullName evidence="10">Odorant receptor</fullName>
    </recommendedName>
</protein>
<dbReference type="EMBL" id="OU895879">
    <property type="protein sequence ID" value="CAG9807716.1"/>
    <property type="molecule type" value="Genomic_DNA"/>
</dbReference>
<dbReference type="Pfam" id="PF02949">
    <property type="entry name" value="7tm_6"/>
    <property type="match status" value="1"/>
</dbReference>
<dbReference type="PANTHER" id="PTHR21137:SF35">
    <property type="entry name" value="ODORANT RECEPTOR 19A-RELATED"/>
    <property type="match status" value="1"/>
</dbReference>
<evidence type="ECO:0000256" key="10">
    <source>
        <dbReference type="RuleBase" id="RU351113"/>
    </source>
</evidence>
<keyword evidence="8 10" id="KW-0675">Receptor</keyword>
<evidence type="ECO:0000313" key="12">
    <source>
        <dbReference type="Proteomes" id="UP001153620"/>
    </source>
</evidence>
<keyword evidence="6 10" id="KW-1133">Transmembrane helix</keyword>
<evidence type="ECO:0000256" key="5">
    <source>
        <dbReference type="ARBA" id="ARBA00022725"/>
    </source>
</evidence>
<name>A0A9N9RYJ4_9DIPT</name>
<keyword evidence="7 10" id="KW-0472">Membrane</keyword>
<keyword evidence="5 10" id="KW-0552">Olfaction</keyword>
<dbReference type="AlphaFoldDB" id="A0A9N9RYJ4"/>
<keyword evidence="4 10" id="KW-0812">Transmembrane</keyword>
<dbReference type="GO" id="GO:0004984">
    <property type="term" value="F:olfactory receptor activity"/>
    <property type="evidence" value="ECO:0007669"/>
    <property type="project" value="InterPro"/>
</dbReference>
<reference evidence="11" key="1">
    <citation type="submission" date="2022-01" db="EMBL/GenBank/DDBJ databases">
        <authorList>
            <person name="King R."/>
        </authorList>
    </citation>
    <scope>NUCLEOTIDE SEQUENCE</scope>
</reference>
<comment type="caution">
    <text evidence="10">Lacks conserved residue(s) required for the propagation of feature annotation.</text>
</comment>
<dbReference type="GO" id="GO:0005886">
    <property type="term" value="C:plasma membrane"/>
    <property type="evidence" value="ECO:0007669"/>
    <property type="project" value="UniProtKB-SubCell"/>
</dbReference>
<evidence type="ECO:0000256" key="1">
    <source>
        <dbReference type="ARBA" id="ARBA00004651"/>
    </source>
</evidence>
<gene>
    <name evidence="11" type="ORF">CHIRRI_LOCUS10562</name>
</gene>